<dbReference type="EMBL" id="JACHIF010000016">
    <property type="protein sequence ID" value="MBB5040588.1"/>
    <property type="molecule type" value="Genomic_DNA"/>
</dbReference>
<organism evidence="2 3">
    <name type="scientific">Prosthecobacter dejongeii</name>
    <dbReference type="NCBI Taxonomy" id="48465"/>
    <lineage>
        <taxon>Bacteria</taxon>
        <taxon>Pseudomonadati</taxon>
        <taxon>Verrucomicrobiota</taxon>
        <taxon>Verrucomicrobiia</taxon>
        <taxon>Verrucomicrobiales</taxon>
        <taxon>Verrucomicrobiaceae</taxon>
        <taxon>Prosthecobacter</taxon>
    </lineage>
</organism>
<sequence>MTVLAIGSLLVGAIGAGLQYYSSNQQAAAQQRIANLNFQAQMQASSQQLEISKLQHDTNQKLFEQQAAQQENNAQAMRLQADSADRAARENAGRSRDDFERMKAAQRARLAKSGVAEAGTPLDVFAETAGAMELAVSTALFQSNTESAKTRFMADVESSNASLTEFAGVLQGFQDQSAIAAARNSMVGANINRLVGLNSARQTRIAGAATLFGNLQNQGQSGYNFYQQGAFSGLP</sequence>
<evidence type="ECO:0000313" key="3">
    <source>
        <dbReference type="Proteomes" id="UP000534294"/>
    </source>
</evidence>
<feature type="coiled-coil region" evidence="1">
    <location>
        <begin position="60"/>
        <end position="87"/>
    </location>
</feature>
<evidence type="ECO:0000256" key="1">
    <source>
        <dbReference type="SAM" id="Coils"/>
    </source>
</evidence>
<keyword evidence="1" id="KW-0175">Coiled coil</keyword>
<dbReference type="AlphaFoldDB" id="A0A7W7YQP6"/>
<dbReference type="Proteomes" id="UP000534294">
    <property type="component" value="Unassembled WGS sequence"/>
</dbReference>
<protein>
    <submittedName>
        <fullName evidence="2">Uncharacterized protein</fullName>
    </submittedName>
</protein>
<keyword evidence="3" id="KW-1185">Reference proteome</keyword>
<proteinExistence type="predicted"/>
<accession>A0A7W7YQP6</accession>
<reference evidence="2 3" key="1">
    <citation type="submission" date="2020-08" db="EMBL/GenBank/DDBJ databases">
        <title>Genomic Encyclopedia of Type Strains, Phase IV (KMG-IV): sequencing the most valuable type-strain genomes for metagenomic binning, comparative biology and taxonomic classification.</title>
        <authorList>
            <person name="Goeker M."/>
        </authorList>
    </citation>
    <scope>NUCLEOTIDE SEQUENCE [LARGE SCALE GENOMIC DNA]</scope>
    <source>
        <strain evidence="2 3">DSM 12251</strain>
    </source>
</reference>
<name>A0A7W7YQP6_9BACT</name>
<comment type="caution">
    <text evidence="2">The sequence shown here is derived from an EMBL/GenBank/DDBJ whole genome shotgun (WGS) entry which is preliminary data.</text>
</comment>
<dbReference type="RefSeq" id="WP_184213313.1">
    <property type="nucleotide sequence ID" value="NZ_JACHIF010000016.1"/>
</dbReference>
<evidence type="ECO:0000313" key="2">
    <source>
        <dbReference type="EMBL" id="MBB5040588.1"/>
    </source>
</evidence>
<gene>
    <name evidence="2" type="ORF">HNQ64_004876</name>
</gene>